<organism evidence="4 5">
    <name type="scientific">Crocosphaera chwakensis CCY0110</name>
    <dbReference type="NCBI Taxonomy" id="391612"/>
    <lineage>
        <taxon>Bacteria</taxon>
        <taxon>Bacillati</taxon>
        <taxon>Cyanobacteriota</taxon>
        <taxon>Cyanophyceae</taxon>
        <taxon>Oscillatoriophycideae</taxon>
        <taxon>Chroococcales</taxon>
        <taxon>Aphanothecaceae</taxon>
        <taxon>Crocosphaera</taxon>
        <taxon>Crocosphaera chwakensis</taxon>
    </lineage>
</organism>
<evidence type="ECO:0000256" key="2">
    <source>
        <dbReference type="ARBA" id="ARBA00022679"/>
    </source>
</evidence>
<dbReference type="InterPro" id="IPR027417">
    <property type="entry name" value="P-loop_NTPase"/>
</dbReference>
<comment type="caution">
    <text evidence="4">The sequence shown here is derived from an EMBL/GenBank/DDBJ whole genome shotgun (WGS) entry which is preliminary data.</text>
</comment>
<dbReference type="EMBL" id="AAXW01000080">
    <property type="protein sequence ID" value="EAZ88491.1"/>
    <property type="molecule type" value="Genomic_DNA"/>
</dbReference>
<comment type="similarity">
    <text evidence="1">Belongs to the sulfotransferase 1 family.</text>
</comment>
<dbReference type="eggNOG" id="ENOG5031CAG">
    <property type="taxonomic scope" value="Bacteria"/>
</dbReference>
<dbReference type="Pfam" id="PF00685">
    <property type="entry name" value="Sulfotransfer_1"/>
    <property type="match status" value="1"/>
</dbReference>
<evidence type="ECO:0000259" key="3">
    <source>
        <dbReference type="Pfam" id="PF00685"/>
    </source>
</evidence>
<keyword evidence="2 4" id="KW-0808">Transferase</keyword>
<evidence type="ECO:0000313" key="4">
    <source>
        <dbReference type="EMBL" id="EAZ88491.1"/>
    </source>
</evidence>
<reference evidence="4 5" key="1">
    <citation type="submission" date="2007-03" db="EMBL/GenBank/DDBJ databases">
        <authorList>
            <person name="Stal L."/>
            <person name="Ferriera S."/>
            <person name="Johnson J."/>
            <person name="Kravitz S."/>
            <person name="Beeson K."/>
            <person name="Sutton G."/>
            <person name="Rogers Y.-H."/>
            <person name="Friedman R."/>
            <person name="Frazier M."/>
            <person name="Venter J.C."/>
        </authorList>
    </citation>
    <scope>NUCLEOTIDE SEQUENCE [LARGE SCALE GENOMIC DNA]</scope>
    <source>
        <strain evidence="4 5">CCY0110</strain>
    </source>
</reference>
<proteinExistence type="inferred from homology"/>
<evidence type="ECO:0000256" key="1">
    <source>
        <dbReference type="ARBA" id="ARBA00005771"/>
    </source>
</evidence>
<gene>
    <name evidence="4" type="ORF">CY0110_15255</name>
</gene>
<dbReference type="GO" id="GO:0008146">
    <property type="term" value="F:sulfotransferase activity"/>
    <property type="evidence" value="ECO:0007669"/>
    <property type="project" value="InterPro"/>
</dbReference>
<dbReference type="PANTHER" id="PTHR11783">
    <property type="entry name" value="SULFOTRANSFERASE SULT"/>
    <property type="match status" value="1"/>
</dbReference>
<dbReference type="RefSeq" id="WP_008278423.1">
    <property type="nucleotide sequence ID" value="NZ_AAXW01000080.1"/>
</dbReference>
<dbReference type="Proteomes" id="UP000003781">
    <property type="component" value="Unassembled WGS sequence"/>
</dbReference>
<dbReference type="AlphaFoldDB" id="A3IYF8"/>
<protein>
    <submittedName>
        <fullName evidence="4">Probable sulfotransferase</fullName>
    </submittedName>
</protein>
<dbReference type="Gene3D" id="3.40.50.300">
    <property type="entry name" value="P-loop containing nucleotide triphosphate hydrolases"/>
    <property type="match status" value="1"/>
</dbReference>
<dbReference type="SUPFAM" id="SSF52540">
    <property type="entry name" value="P-loop containing nucleoside triphosphate hydrolases"/>
    <property type="match status" value="1"/>
</dbReference>
<name>A3IYF8_9CHRO</name>
<dbReference type="OrthoDB" id="8446141at2"/>
<feature type="domain" description="Sulfotransferase" evidence="3">
    <location>
        <begin position="35"/>
        <end position="269"/>
    </location>
</feature>
<accession>A3IYF8</accession>
<keyword evidence="5" id="KW-1185">Reference proteome</keyword>
<evidence type="ECO:0000313" key="5">
    <source>
        <dbReference type="Proteomes" id="UP000003781"/>
    </source>
</evidence>
<sequence>MTRKKPSYYNHDGFLMPMGFPIEGFISALQYKAQPSDIFLVTYPKCGTTWTQYILWLMQHQGEPLSPLEKLETYIPHLEEVGKETIEKLPQPRVIKTHFPYQLTPYNPQAKYIYVARNPFDCVVSFYHHTRGFIKHYDFAEGTFNDFFECFIRGEVDFGDYFDHLLSWYKHKDDENVLFFTYEGMKSNIKMTIIEIANFLEGNYLNCIENNEILNKIILNSSLKNMKKDQQRWSSQRPDNMPSFIRKGEVGDWKNYFSSEQQQRLTDKFMMRTAGTHLKHLWSF</sequence>
<dbReference type="InterPro" id="IPR000863">
    <property type="entry name" value="Sulfotransferase_dom"/>
</dbReference>